<feature type="domain" description="LRAT" evidence="6">
    <location>
        <begin position="38"/>
        <end position="158"/>
    </location>
</feature>
<dbReference type="Gene3D" id="3.90.1720.10">
    <property type="entry name" value="endopeptidase domain like (from Nostoc punctiforme)"/>
    <property type="match status" value="1"/>
</dbReference>
<evidence type="ECO:0000256" key="4">
    <source>
        <dbReference type="ARBA" id="ARBA00023098"/>
    </source>
</evidence>
<feature type="chain" id="PRO_5030080414" description="LRAT domain-containing protein" evidence="5">
    <location>
        <begin position="22"/>
        <end position="162"/>
    </location>
</feature>
<evidence type="ECO:0000256" key="3">
    <source>
        <dbReference type="ARBA" id="ARBA00022801"/>
    </source>
</evidence>
<dbReference type="Proteomes" id="UP000265040">
    <property type="component" value="Chromosome 16"/>
</dbReference>
<dbReference type="GO" id="GO:0070292">
    <property type="term" value="P:N-acylphosphatidylethanolamine metabolic process"/>
    <property type="evidence" value="ECO:0007669"/>
    <property type="project" value="TreeGrafter"/>
</dbReference>
<dbReference type="GO" id="GO:0016410">
    <property type="term" value="F:N-acyltransferase activity"/>
    <property type="evidence" value="ECO:0007669"/>
    <property type="project" value="TreeGrafter"/>
</dbReference>
<reference evidence="7" key="1">
    <citation type="submission" date="2021-04" db="EMBL/GenBank/DDBJ databases">
        <authorList>
            <consortium name="Wellcome Sanger Institute Data Sharing"/>
        </authorList>
    </citation>
    <scope>NUCLEOTIDE SEQUENCE [LARGE SCALE GENOMIC DNA]</scope>
</reference>
<reference evidence="7" key="3">
    <citation type="submission" date="2025-09" db="UniProtKB">
        <authorList>
            <consortium name="Ensembl"/>
        </authorList>
    </citation>
    <scope>IDENTIFICATION</scope>
</reference>
<sequence length="162" mass="18554">VAKMRNLVLVAVILQLALIEGKTENYKFGDIISFERSCPCDPNKTYKHFAIYVGDTEIDGKEKGQDIFQRTGPVPGINPPKLSDCIFDKLENEHKSAAKKNIESKDNYFDSVMKPGTKEEIIKRIKEKKGKCGVYDPINNNCEHVATYIRYGERYSLQWYIV</sequence>
<dbReference type="Ensembl" id="ENSATET00000029936.2">
    <property type="protein sequence ID" value="ENSATEP00000029489.2"/>
    <property type="gene ID" value="ENSATEG00000020346.2"/>
</dbReference>
<name>A0A3Q1JF94_ANATE</name>
<reference evidence="7" key="2">
    <citation type="submission" date="2025-08" db="UniProtKB">
        <authorList>
            <consortium name="Ensembl"/>
        </authorList>
    </citation>
    <scope>IDENTIFICATION</scope>
</reference>
<keyword evidence="5" id="KW-0732">Signal</keyword>
<evidence type="ECO:0000259" key="6">
    <source>
        <dbReference type="PROSITE" id="PS51934"/>
    </source>
</evidence>
<dbReference type="InterPro" id="IPR007053">
    <property type="entry name" value="LRAT_dom"/>
</dbReference>
<dbReference type="GO" id="GO:0004623">
    <property type="term" value="F:phospholipase A2 activity"/>
    <property type="evidence" value="ECO:0007669"/>
    <property type="project" value="TreeGrafter"/>
</dbReference>
<evidence type="ECO:0000256" key="2">
    <source>
        <dbReference type="ARBA" id="ARBA00022679"/>
    </source>
</evidence>
<proteinExistence type="inferred from homology"/>
<dbReference type="OrthoDB" id="421951at2759"/>
<keyword evidence="2" id="KW-0808">Transferase</keyword>
<dbReference type="InterPro" id="IPR051496">
    <property type="entry name" value="H-rev107_PLA/AT"/>
</dbReference>
<keyword evidence="3" id="KW-0378">Hydrolase</keyword>
<protein>
    <recommendedName>
        <fullName evidence="6">LRAT domain-containing protein</fullName>
    </recommendedName>
</protein>
<accession>A0A3Q1JF94</accession>
<dbReference type="GeneTree" id="ENSGT01150000287039"/>
<evidence type="ECO:0000256" key="1">
    <source>
        <dbReference type="ARBA" id="ARBA00007824"/>
    </source>
</evidence>
<evidence type="ECO:0000256" key="5">
    <source>
        <dbReference type="SAM" id="SignalP"/>
    </source>
</evidence>
<dbReference type="Pfam" id="PF04970">
    <property type="entry name" value="LRAT"/>
    <property type="match status" value="1"/>
</dbReference>
<dbReference type="PROSITE" id="PS51934">
    <property type="entry name" value="LRAT"/>
    <property type="match status" value="1"/>
</dbReference>
<dbReference type="PANTHER" id="PTHR13943:SF77">
    <property type="entry name" value="LRAT DOMAIN-CONTAINING PROTEIN"/>
    <property type="match status" value="1"/>
</dbReference>
<feature type="signal peptide" evidence="5">
    <location>
        <begin position="1"/>
        <end position="21"/>
    </location>
</feature>
<dbReference type="InParanoid" id="A0A3Q1JF94"/>
<organism evidence="7 8">
    <name type="scientific">Anabas testudineus</name>
    <name type="common">Climbing perch</name>
    <name type="synonym">Anthias testudineus</name>
    <dbReference type="NCBI Taxonomy" id="64144"/>
    <lineage>
        <taxon>Eukaryota</taxon>
        <taxon>Metazoa</taxon>
        <taxon>Chordata</taxon>
        <taxon>Craniata</taxon>
        <taxon>Vertebrata</taxon>
        <taxon>Euteleostomi</taxon>
        <taxon>Actinopterygii</taxon>
        <taxon>Neopterygii</taxon>
        <taxon>Teleostei</taxon>
        <taxon>Neoteleostei</taxon>
        <taxon>Acanthomorphata</taxon>
        <taxon>Anabantaria</taxon>
        <taxon>Anabantiformes</taxon>
        <taxon>Anabantoidei</taxon>
        <taxon>Anabantidae</taxon>
        <taxon>Anabas</taxon>
    </lineage>
</organism>
<keyword evidence="8" id="KW-1185">Reference proteome</keyword>
<dbReference type="GO" id="GO:0005737">
    <property type="term" value="C:cytoplasm"/>
    <property type="evidence" value="ECO:0007669"/>
    <property type="project" value="TreeGrafter"/>
</dbReference>
<evidence type="ECO:0000313" key="7">
    <source>
        <dbReference type="Ensembl" id="ENSATEP00000029489.2"/>
    </source>
</evidence>
<keyword evidence="4" id="KW-0443">Lipid metabolism</keyword>
<dbReference type="GO" id="GO:0008970">
    <property type="term" value="F:phospholipase A1 activity"/>
    <property type="evidence" value="ECO:0007669"/>
    <property type="project" value="TreeGrafter"/>
</dbReference>
<comment type="similarity">
    <text evidence="1">Belongs to the H-rev107 family.</text>
</comment>
<dbReference type="PANTHER" id="PTHR13943">
    <property type="entry name" value="HRAS-LIKE SUPPRESSOR - RELATED"/>
    <property type="match status" value="1"/>
</dbReference>
<dbReference type="AlphaFoldDB" id="A0A3Q1JF94"/>
<evidence type="ECO:0000313" key="8">
    <source>
        <dbReference type="Proteomes" id="UP000265040"/>
    </source>
</evidence>